<dbReference type="InterPro" id="IPR037061">
    <property type="entry name" value="Lytic_TGlycoase_superhlx_L_sf"/>
</dbReference>
<dbReference type="Gene3D" id="1.25.20.10">
    <property type="entry name" value="Bacterial muramidases"/>
    <property type="match status" value="1"/>
</dbReference>
<dbReference type="AlphaFoldDB" id="N9U3D7"/>
<dbReference type="PANTHER" id="PTHR37423">
    <property type="entry name" value="SOLUBLE LYTIC MUREIN TRANSGLYCOSYLASE-RELATED"/>
    <property type="match status" value="1"/>
</dbReference>
<dbReference type="EMBL" id="APVG01000011">
    <property type="protein sequence ID" value="ENY72835.1"/>
    <property type="molecule type" value="Genomic_DNA"/>
</dbReference>
<dbReference type="SUPFAM" id="SSF53955">
    <property type="entry name" value="Lysozyme-like"/>
    <property type="match status" value="1"/>
</dbReference>
<comment type="caution">
    <text evidence="5">The sequence shown here is derived from an EMBL/GenBank/DDBJ whole genome shotgun (WGS) entry which is preliminary data.</text>
</comment>
<dbReference type="InterPro" id="IPR023346">
    <property type="entry name" value="Lysozyme-like_dom_sf"/>
</dbReference>
<dbReference type="PANTHER" id="PTHR37423:SF5">
    <property type="entry name" value="SOLUBLE LYTIC MUREIN TRANSGLYCOSYLASE"/>
    <property type="match status" value="1"/>
</dbReference>
<proteinExistence type="inferred from homology"/>
<name>N9U3D7_9GAMM</name>
<evidence type="ECO:0000256" key="1">
    <source>
        <dbReference type="ARBA" id="ARBA00007734"/>
    </source>
</evidence>
<evidence type="ECO:0000313" key="5">
    <source>
        <dbReference type="EMBL" id="ENY72835.1"/>
    </source>
</evidence>
<keyword evidence="2" id="KW-0732">Signal</keyword>
<gene>
    <name evidence="5" type="ORF">G114_06230</name>
</gene>
<dbReference type="GO" id="GO:0004553">
    <property type="term" value="F:hydrolase activity, hydrolyzing O-glycosyl compounds"/>
    <property type="evidence" value="ECO:0007669"/>
    <property type="project" value="InterPro"/>
</dbReference>
<evidence type="ECO:0000313" key="6">
    <source>
        <dbReference type="Proteomes" id="UP000023775"/>
    </source>
</evidence>
<dbReference type="GO" id="GO:0008933">
    <property type="term" value="F:peptidoglycan lytic transglycosylase activity"/>
    <property type="evidence" value="ECO:0007669"/>
    <property type="project" value="InterPro"/>
</dbReference>
<keyword evidence="6" id="KW-1185">Reference proteome</keyword>
<accession>N9U3D7</accession>
<feature type="domain" description="Transglycosylase SLT" evidence="3">
    <location>
        <begin position="491"/>
        <end position="598"/>
    </location>
</feature>
<dbReference type="Pfam" id="PF01464">
    <property type="entry name" value="SLT"/>
    <property type="match status" value="1"/>
</dbReference>
<dbReference type="CDD" id="cd13401">
    <property type="entry name" value="Slt70-like"/>
    <property type="match status" value="1"/>
</dbReference>
<dbReference type="InterPro" id="IPR012289">
    <property type="entry name" value="Lytic_TGlycosylase_superhlx_L"/>
</dbReference>
<reference evidence="5 6" key="1">
    <citation type="journal article" date="2013" name="Genome Announc.">
        <title>Draft Genome Sequence of the Aeromonas diversa Type Strain.</title>
        <authorList>
            <person name="Farfan M."/>
            <person name="Spataro N."/>
            <person name="Sanglas A."/>
            <person name="Albarral V."/>
            <person name="Loren J.G."/>
            <person name="Bosch E."/>
            <person name="Fuste M.C."/>
        </authorList>
    </citation>
    <scope>NUCLEOTIDE SEQUENCE [LARGE SCALE GENOMIC DNA]</scope>
    <source>
        <strain evidence="5 6">2478-85</strain>
    </source>
</reference>
<dbReference type="GO" id="GO:0000270">
    <property type="term" value="P:peptidoglycan metabolic process"/>
    <property type="evidence" value="ECO:0007669"/>
    <property type="project" value="InterPro"/>
</dbReference>
<dbReference type="Gene3D" id="1.10.530.10">
    <property type="match status" value="1"/>
</dbReference>
<dbReference type="GO" id="GO:0016020">
    <property type="term" value="C:membrane"/>
    <property type="evidence" value="ECO:0007669"/>
    <property type="project" value="InterPro"/>
</dbReference>
<dbReference type="GO" id="GO:0042597">
    <property type="term" value="C:periplasmic space"/>
    <property type="evidence" value="ECO:0007669"/>
    <property type="project" value="InterPro"/>
</dbReference>
<dbReference type="Gene3D" id="1.10.1240.20">
    <property type="entry name" value="Lytic transglycosylase, superhelical linker domain"/>
    <property type="match status" value="1"/>
</dbReference>
<sequence>MVAAAGRTILEQRQLKAVIGVVLCALSAPLLAQTTEQTLYRQAHEAVRANDMGRFNQIRARLSHYPLLPYLDYYRLAFRPGQADYAEVTRFIRQHGDTPQANRLERSYLQYLAQSEQWSRFLAFYPEVPESTGLRCLHYEARYRTGHRDEALKAAEALWMSGESRPDSCDGLFILWQGSGQRTQAKIWKRMSLAFEADNPALIRHLSVALSGDQAYSKLMLDTYERPAKVVQTARYPNTAKGREVLLLGLARYANEEPLRALDLLASYQGRYRLTNAAMQPVERAAARRLLLDRATQRRAWLDGWMRPSKDEELLELRARLAVWEQDWQHLAGWIKGMPSALQQSERWRYWLARSLDKRGEAQQAKGLYREVAAMRGYYGFLAAQRAGVPYRLKNEYPAKVPSWSQAVRQWPFLARVNELKAMNDLTGARSEWVHNVDRSEREHKLVLSALAEGQGWHDLAILGTIRAEAWDALDLRFPMPLRQTYDRVAREHGMPSSLLYAISRQESAMYPLAQSPVGARGLMQLMPATAKHTAGKIGFPYRSEQQLFNPDVNVRLGSAYLKGLLDNYDGNRIFAAAAYNAGPGRVARWRAQSNGKPVDVWVEGIPFKETRNYVQNILSFNLIYEHKRRQPLRLLSDAELHGRY</sequence>
<dbReference type="InterPro" id="IPR008939">
    <property type="entry name" value="Lytic_TGlycosylase_superhlx_U"/>
</dbReference>
<comment type="similarity">
    <text evidence="1">Belongs to the transglycosylase Slt family.</text>
</comment>
<dbReference type="PROSITE" id="PS00922">
    <property type="entry name" value="TRANSGLYCOSYLASE"/>
    <property type="match status" value="1"/>
</dbReference>
<evidence type="ECO:0000259" key="4">
    <source>
        <dbReference type="Pfam" id="PF14718"/>
    </source>
</evidence>
<dbReference type="PATRIC" id="fig|1268237.3.peg.1227"/>
<organism evidence="5 6">
    <name type="scientific">Aeromonas diversa CDC 2478-85</name>
    <dbReference type="NCBI Taxonomy" id="1268237"/>
    <lineage>
        <taxon>Bacteria</taxon>
        <taxon>Pseudomonadati</taxon>
        <taxon>Pseudomonadota</taxon>
        <taxon>Gammaproteobacteria</taxon>
        <taxon>Aeromonadales</taxon>
        <taxon>Aeromonadaceae</taxon>
        <taxon>Aeromonas</taxon>
    </lineage>
</organism>
<evidence type="ECO:0000256" key="2">
    <source>
        <dbReference type="ARBA" id="ARBA00022729"/>
    </source>
</evidence>
<dbReference type="Proteomes" id="UP000023775">
    <property type="component" value="Unassembled WGS sequence"/>
</dbReference>
<dbReference type="Pfam" id="PF14718">
    <property type="entry name" value="SLT_L"/>
    <property type="match status" value="1"/>
</dbReference>
<evidence type="ECO:0000259" key="3">
    <source>
        <dbReference type="Pfam" id="PF01464"/>
    </source>
</evidence>
<dbReference type="InterPro" id="IPR008258">
    <property type="entry name" value="Transglycosylase_SLT_dom_1"/>
</dbReference>
<dbReference type="SUPFAM" id="SSF48435">
    <property type="entry name" value="Bacterial muramidases"/>
    <property type="match status" value="1"/>
</dbReference>
<feature type="domain" description="Lytic transglycosylase superhelical linker" evidence="4">
    <location>
        <begin position="408"/>
        <end position="474"/>
    </location>
</feature>
<protein>
    <submittedName>
        <fullName evidence="5">Soluble lytic murein transglycosylase</fullName>
    </submittedName>
</protein>
<dbReference type="eggNOG" id="COG0741">
    <property type="taxonomic scope" value="Bacteria"/>
</dbReference>
<dbReference type="InterPro" id="IPR000189">
    <property type="entry name" value="Transglyc_AS"/>
</dbReference>